<evidence type="ECO:0000256" key="5">
    <source>
        <dbReference type="ARBA" id="ARBA00023235"/>
    </source>
</evidence>
<sequence>MSFGGPSLFVTEPIPSGRVQLNTTHGLIEIELWPKETPLACRNFVQLCLEGYYDGLTFHRVVPGFIVQTGDPTGTGTGGESIYDEGVFNDEINARLKFTRRGLVAMANLGSPNTNSSQFFITLDRTEELQDKHTIFGSVVGDTIYNVLKLSQVEVDKNERPVHPPVIKSTEVTENPFPDIAPRITSAQRKEQAQARKVAKKEKLKEKMHAKHRALAKNKGLLSFADEENLTEPAEGKKSKKFKSAHDLDTSSQLSRQVMDQRPLLNDLNFSEPSKSSSSFSKPSSSVKVHGALHALVGRKSSDSVKMEKEDPKRVESRDTKSKTSEQDDKKLDATEQVKADIRKMENELKKISKRRDSDLDSEDDAKSPEKKPKKSKSAHDGYSLLQAERDRFKARGAVEKPGKSKKTDGEEVLSILDGFRKKLREAKPEWKDLKDSVRVDGYAGEVDPSQDGVLGDLDGDDEGWMTHELKFRKDATADLHKADEYSVVDPLAERKYTLDELEATKNKKKSSYSRQANSTDRTHRSRH</sequence>
<dbReference type="InterPro" id="IPR044666">
    <property type="entry name" value="Cyclophilin_A-like"/>
</dbReference>
<dbReference type="Gene3D" id="2.40.100.10">
    <property type="entry name" value="Cyclophilin-like"/>
    <property type="match status" value="1"/>
</dbReference>
<protein>
    <recommendedName>
        <fullName evidence="10">Peptidyl-prolyl isomerase CWC27</fullName>
        <ecNumber evidence="3">5.2.1.8</ecNumber>
    </recommendedName>
    <alternativeName>
        <fullName evidence="9">Peptidyl-prolyl isomerase cwc27</fullName>
    </alternativeName>
    <alternativeName>
        <fullName evidence="11 12">Rotamase CWC27</fullName>
    </alternativeName>
</protein>
<evidence type="ECO:0000256" key="9">
    <source>
        <dbReference type="ARBA" id="ARBA00067721"/>
    </source>
</evidence>
<dbReference type="PANTHER" id="PTHR45625:SF6">
    <property type="entry name" value="SPLICEOSOME-ASSOCIATED PROTEIN CWC27 HOMOLOG"/>
    <property type="match status" value="1"/>
</dbReference>
<organism evidence="15 16">
    <name type="scientific">Austropuccinia psidii MF-1</name>
    <dbReference type="NCBI Taxonomy" id="1389203"/>
    <lineage>
        <taxon>Eukaryota</taxon>
        <taxon>Fungi</taxon>
        <taxon>Dikarya</taxon>
        <taxon>Basidiomycota</taxon>
        <taxon>Pucciniomycotina</taxon>
        <taxon>Pucciniomycetes</taxon>
        <taxon>Pucciniales</taxon>
        <taxon>Sphaerophragmiaceae</taxon>
        <taxon>Austropuccinia</taxon>
    </lineage>
</organism>
<dbReference type="InterPro" id="IPR002130">
    <property type="entry name" value="Cyclophilin-type_PPIase_dom"/>
</dbReference>
<dbReference type="Pfam" id="PF00160">
    <property type="entry name" value="Pro_isomerase"/>
    <property type="match status" value="1"/>
</dbReference>
<keyword evidence="5" id="KW-0413">Isomerase</keyword>
<dbReference type="AlphaFoldDB" id="A0A9Q3H643"/>
<proteinExistence type="inferred from homology"/>
<comment type="catalytic activity">
    <reaction evidence="1">
        <text>[protein]-peptidylproline (omega=180) = [protein]-peptidylproline (omega=0)</text>
        <dbReference type="Rhea" id="RHEA:16237"/>
        <dbReference type="Rhea" id="RHEA-COMP:10747"/>
        <dbReference type="Rhea" id="RHEA-COMP:10748"/>
        <dbReference type="ChEBI" id="CHEBI:83833"/>
        <dbReference type="ChEBI" id="CHEBI:83834"/>
        <dbReference type="EC" id="5.2.1.8"/>
    </reaction>
</comment>
<dbReference type="GO" id="GO:0006457">
    <property type="term" value="P:protein folding"/>
    <property type="evidence" value="ECO:0007669"/>
    <property type="project" value="InterPro"/>
</dbReference>
<evidence type="ECO:0000256" key="10">
    <source>
        <dbReference type="ARBA" id="ARBA00071024"/>
    </source>
</evidence>
<feature type="compositionally biased region" description="Low complexity" evidence="13">
    <location>
        <begin position="270"/>
        <end position="286"/>
    </location>
</feature>
<evidence type="ECO:0000259" key="14">
    <source>
        <dbReference type="PROSITE" id="PS50072"/>
    </source>
</evidence>
<evidence type="ECO:0000256" key="11">
    <source>
        <dbReference type="ARBA" id="ARBA00082698"/>
    </source>
</evidence>
<evidence type="ECO:0000256" key="12">
    <source>
        <dbReference type="ARBA" id="ARBA00083804"/>
    </source>
</evidence>
<evidence type="ECO:0000313" key="16">
    <source>
        <dbReference type="Proteomes" id="UP000765509"/>
    </source>
</evidence>
<dbReference type="Proteomes" id="UP000765509">
    <property type="component" value="Unassembled WGS sequence"/>
</dbReference>
<accession>A0A9Q3H643</accession>
<feature type="domain" description="PPIase cyclophilin-type" evidence="14">
    <location>
        <begin position="26"/>
        <end position="172"/>
    </location>
</feature>
<dbReference type="InterPro" id="IPR029000">
    <property type="entry name" value="Cyclophilin-like_dom_sf"/>
</dbReference>
<evidence type="ECO:0000256" key="4">
    <source>
        <dbReference type="ARBA" id="ARBA00023110"/>
    </source>
</evidence>
<reference evidence="15" key="1">
    <citation type="submission" date="2021-03" db="EMBL/GenBank/DDBJ databases">
        <title>Draft genome sequence of rust myrtle Austropuccinia psidii MF-1, a brazilian biotype.</title>
        <authorList>
            <person name="Quecine M.C."/>
            <person name="Pachon D.M.R."/>
            <person name="Bonatelli M.L."/>
            <person name="Correr F.H."/>
            <person name="Franceschini L.M."/>
            <person name="Leite T.F."/>
            <person name="Margarido G.R.A."/>
            <person name="Almeida C.A."/>
            <person name="Ferrarezi J.A."/>
            <person name="Labate C.A."/>
        </authorList>
    </citation>
    <scope>NUCLEOTIDE SEQUENCE</scope>
    <source>
        <strain evidence="15">MF-1</strain>
    </source>
</reference>
<dbReference type="FunFam" id="2.40.100.10:FF:000007">
    <property type="entry name" value="Peptidyl-prolyl cis-trans isomerase CWC27 homolog"/>
    <property type="match status" value="1"/>
</dbReference>
<evidence type="ECO:0000256" key="6">
    <source>
        <dbReference type="ARBA" id="ARBA00023242"/>
    </source>
</evidence>
<gene>
    <name evidence="15" type="ORF">O181_033088</name>
</gene>
<dbReference type="GO" id="GO:0003755">
    <property type="term" value="F:peptidyl-prolyl cis-trans isomerase activity"/>
    <property type="evidence" value="ECO:0007669"/>
    <property type="project" value="UniProtKB-KW"/>
</dbReference>
<comment type="function">
    <text evidence="8">PPIases accelerate the folding of proteins. It catalyzes the cis-trans isomerization of proline imidic peptide bonds in oligopeptides. Involved in pre-mRNA splicing.</text>
</comment>
<keyword evidence="16" id="KW-1185">Reference proteome</keyword>
<dbReference type="PROSITE" id="PS50072">
    <property type="entry name" value="CSA_PPIASE_2"/>
    <property type="match status" value="1"/>
</dbReference>
<comment type="similarity">
    <text evidence="7">Belongs to the cyclophilin-type PPIase family. CWC27 subfamily.</text>
</comment>
<evidence type="ECO:0000313" key="15">
    <source>
        <dbReference type="EMBL" id="MBW0493373.1"/>
    </source>
</evidence>
<evidence type="ECO:0000256" key="3">
    <source>
        <dbReference type="ARBA" id="ARBA00013194"/>
    </source>
</evidence>
<dbReference type="EC" id="5.2.1.8" evidence="3"/>
<dbReference type="OrthoDB" id="442970at2759"/>
<keyword evidence="4" id="KW-0697">Rotamase</keyword>
<dbReference type="EMBL" id="AVOT02012040">
    <property type="protein sequence ID" value="MBW0493373.1"/>
    <property type="molecule type" value="Genomic_DNA"/>
</dbReference>
<evidence type="ECO:0000256" key="13">
    <source>
        <dbReference type="SAM" id="MobiDB-lite"/>
    </source>
</evidence>
<evidence type="ECO:0000256" key="2">
    <source>
        <dbReference type="ARBA" id="ARBA00004123"/>
    </source>
</evidence>
<evidence type="ECO:0000256" key="7">
    <source>
        <dbReference type="ARBA" id="ARBA00038509"/>
    </source>
</evidence>
<dbReference type="InterPro" id="IPR020892">
    <property type="entry name" value="Cyclophilin-type_PPIase_CS"/>
</dbReference>
<comment type="caution">
    <text evidence="15">The sequence shown here is derived from an EMBL/GenBank/DDBJ whole genome shotgun (WGS) entry which is preliminary data.</text>
</comment>
<feature type="compositionally biased region" description="Basic and acidic residues" evidence="13">
    <location>
        <begin position="388"/>
        <end position="410"/>
    </location>
</feature>
<evidence type="ECO:0000256" key="1">
    <source>
        <dbReference type="ARBA" id="ARBA00000971"/>
    </source>
</evidence>
<feature type="region of interest" description="Disordered" evidence="13">
    <location>
        <begin position="232"/>
        <end position="412"/>
    </location>
</feature>
<dbReference type="SUPFAM" id="SSF50891">
    <property type="entry name" value="Cyclophilin-like"/>
    <property type="match status" value="1"/>
</dbReference>
<dbReference type="PROSITE" id="PS00170">
    <property type="entry name" value="CSA_PPIASE_1"/>
    <property type="match status" value="1"/>
</dbReference>
<keyword evidence="6" id="KW-0539">Nucleus</keyword>
<dbReference type="GO" id="GO:0071013">
    <property type="term" value="C:catalytic step 2 spliceosome"/>
    <property type="evidence" value="ECO:0007669"/>
    <property type="project" value="TreeGrafter"/>
</dbReference>
<dbReference type="PANTHER" id="PTHR45625">
    <property type="entry name" value="PEPTIDYL-PROLYL CIS-TRANS ISOMERASE-RELATED"/>
    <property type="match status" value="1"/>
</dbReference>
<feature type="compositionally biased region" description="Basic and acidic residues" evidence="13">
    <location>
        <begin position="300"/>
        <end position="371"/>
    </location>
</feature>
<name>A0A9Q3H643_9BASI</name>
<evidence type="ECO:0000256" key="8">
    <source>
        <dbReference type="ARBA" id="ARBA00055615"/>
    </source>
</evidence>
<comment type="subcellular location">
    <subcellularLocation>
        <location evidence="2">Nucleus</location>
    </subcellularLocation>
</comment>
<feature type="region of interest" description="Disordered" evidence="13">
    <location>
        <begin position="500"/>
        <end position="528"/>
    </location>
</feature>
<feature type="region of interest" description="Disordered" evidence="13">
    <location>
        <begin position="187"/>
        <end position="211"/>
    </location>
</feature>
<dbReference type="PRINTS" id="PR00153">
    <property type="entry name" value="CSAPPISMRASE"/>
</dbReference>